<comment type="similarity">
    <text evidence="1">Belongs to the glycosyl hydrolase 73 family.</text>
</comment>
<dbReference type="InterPro" id="IPR007921">
    <property type="entry name" value="CHAP_dom"/>
</dbReference>
<dbReference type="Pfam" id="PF01832">
    <property type="entry name" value="Glucosaminidase"/>
    <property type="match status" value="1"/>
</dbReference>
<dbReference type="KEGG" id="splr:C0J00_08435"/>
<evidence type="ECO:0000313" key="4">
    <source>
        <dbReference type="EMBL" id="AUW97125.1"/>
    </source>
</evidence>
<protein>
    <submittedName>
        <fullName evidence="4">Amidase</fullName>
    </submittedName>
</protein>
<name>A0A2L0D5Q2_9STRE</name>
<keyword evidence="5" id="KW-1185">Reference proteome</keyword>
<sequence>MKKIVFLKVIAPLVSLLFVISIGVTILAGVLGTVSSSQRNCTTEVARATSTESSISSGDASIDSFVKEHKEAYILSWKAGGFLPSASITQTMIENGFNFSNPNGTSFWKAHNMGGVKTSSRSNFPVTIATYGEDSVDLSGTKPGANVGDGTGGAYTWFSSYDAGIVGKAEFMAHQTLYNKAINNIDGVATLSAIADGGWATDGTYKTKLIDMYHKLGKQYEWLDKEAISAHGDKPYKASTVSAGNNSTSDTFTSSSKDCSDSSSGDATDGTGKVPTDATAWGYSPDNIPDSLRQYIIDPKKHGLIYAGSGWVENSGQCVDLTVSLGNRLWGHSGTVIGNGKDQAAAWARIFGNSVKTTPKKGAIFSTQNGGGGYGHTGIVCHVFENGSILIVEQNTPLLGADFFHKPNTWNYRIWTPEQQKAEITTFAYPDGQEPKL</sequence>
<dbReference type="PROSITE" id="PS50911">
    <property type="entry name" value="CHAP"/>
    <property type="match status" value="1"/>
</dbReference>
<reference evidence="4 5" key="2">
    <citation type="submission" date="2018-02" db="EMBL/GenBank/DDBJ databases">
        <title>Whole genome sequencing analysis of Streptococcus pluranimalium isolated from cattle infected mastitis in China.</title>
        <authorList>
            <person name="Zhang J.-R."/>
            <person name="Hu G.-Z."/>
        </authorList>
    </citation>
    <scope>NUCLEOTIDE SEQUENCE [LARGE SCALE GENOMIC DNA]</scope>
    <source>
        <strain evidence="4 5">TH11417</strain>
    </source>
</reference>
<gene>
    <name evidence="4" type="ORF">C0J00_08435</name>
</gene>
<organism evidence="4 5">
    <name type="scientific">Streptococcus pluranimalium</name>
    <dbReference type="NCBI Taxonomy" id="82348"/>
    <lineage>
        <taxon>Bacteria</taxon>
        <taxon>Bacillati</taxon>
        <taxon>Bacillota</taxon>
        <taxon>Bacilli</taxon>
        <taxon>Lactobacillales</taxon>
        <taxon>Streptococcaceae</taxon>
        <taxon>Streptococcus</taxon>
    </lineage>
</organism>
<dbReference type="GO" id="GO:0004040">
    <property type="term" value="F:amidase activity"/>
    <property type="evidence" value="ECO:0007669"/>
    <property type="project" value="InterPro"/>
</dbReference>
<evidence type="ECO:0000259" key="3">
    <source>
        <dbReference type="PROSITE" id="PS50911"/>
    </source>
</evidence>
<feature type="compositionally biased region" description="Low complexity" evidence="2">
    <location>
        <begin position="247"/>
        <end position="272"/>
    </location>
</feature>
<dbReference type="EMBL" id="CP025536">
    <property type="protein sequence ID" value="AUW97125.1"/>
    <property type="molecule type" value="Genomic_DNA"/>
</dbReference>
<dbReference type="Pfam" id="PF05257">
    <property type="entry name" value="CHAP"/>
    <property type="match status" value="1"/>
</dbReference>
<evidence type="ECO:0000313" key="5">
    <source>
        <dbReference type="Proteomes" id="UP000238956"/>
    </source>
</evidence>
<proteinExistence type="inferred from homology"/>
<dbReference type="InterPro" id="IPR038765">
    <property type="entry name" value="Papain-like_cys_pep_sf"/>
</dbReference>
<evidence type="ECO:0000256" key="2">
    <source>
        <dbReference type="SAM" id="MobiDB-lite"/>
    </source>
</evidence>
<dbReference type="Gene3D" id="3.90.1720.10">
    <property type="entry name" value="endopeptidase domain like (from Nostoc punctiforme)"/>
    <property type="match status" value="1"/>
</dbReference>
<dbReference type="GeneID" id="98393930"/>
<dbReference type="Gene3D" id="1.10.530.10">
    <property type="match status" value="1"/>
</dbReference>
<dbReference type="RefSeq" id="WP_104968442.1">
    <property type="nucleotide sequence ID" value="NZ_CP025536.1"/>
</dbReference>
<accession>A0A2L0D5Q2</accession>
<dbReference type="AlphaFoldDB" id="A0A2L0D5Q2"/>
<dbReference type="Proteomes" id="UP000238956">
    <property type="component" value="Chromosome"/>
</dbReference>
<evidence type="ECO:0000256" key="1">
    <source>
        <dbReference type="ARBA" id="ARBA00010266"/>
    </source>
</evidence>
<dbReference type="InterPro" id="IPR002901">
    <property type="entry name" value="MGlyc_endo_b_GlcNAc-like_dom"/>
</dbReference>
<dbReference type="OrthoDB" id="2236396at2"/>
<dbReference type="SUPFAM" id="SSF54001">
    <property type="entry name" value="Cysteine proteinases"/>
    <property type="match status" value="1"/>
</dbReference>
<feature type="domain" description="Peptidase C51" evidence="3">
    <location>
        <begin position="293"/>
        <end position="429"/>
    </location>
</feature>
<reference evidence="4 5" key="1">
    <citation type="submission" date="2017-12" db="EMBL/GenBank/DDBJ databases">
        <authorList>
            <person name="Hurst M.R.H."/>
        </authorList>
    </citation>
    <scope>NUCLEOTIDE SEQUENCE [LARGE SCALE GENOMIC DNA]</scope>
    <source>
        <strain evidence="4 5">TH11417</strain>
    </source>
</reference>
<feature type="region of interest" description="Disordered" evidence="2">
    <location>
        <begin position="238"/>
        <end position="278"/>
    </location>
</feature>